<evidence type="ECO:0000256" key="3">
    <source>
        <dbReference type="ARBA" id="ARBA00022741"/>
    </source>
</evidence>
<dbReference type="PROSITE" id="PS50011">
    <property type="entry name" value="PROTEIN_KINASE_DOM"/>
    <property type="match status" value="1"/>
</dbReference>
<dbReference type="OrthoDB" id="283111at2759"/>
<dbReference type="SUPFAM" id="SSF56112">
    <property type="entry name" value="Protein kinase-like (PK-like)"/>
    <property type="match status" value="1"/>
</dbReference>
<accession>A0A9P1BL61</accession>
<dbReference type="AlphaFoldDB" id="A0A9P1BL61"/>
<evidence type="ECO:0000313" key="8">
    <source>
        <dbReference type="EMBL" id="CAL4762689.1"/>
    </source>
</evidence>
<keyword evidence="9" id="KW-1185">Reference proteome</keyword>
<dbReference type="GO" id="GO:0005634">
    <property type="term" value="C:nucleus"/>
    <property type="evidence" value="ECO:0007669"/>
    <property type="project" value="TreeGrafter"/>
</dbReference>
<feature type="domain" description="Protein kinase" evidence="6">
    <location>
        <begin position="1"/>
        <end position="323"/>
    </location>
</feature>
<dbReference type="InterPro" id="IPR008271">
    <property type="entry name" value="Ser/Thr_kinase_AS"/>
</dbReference>
<reference evidence="7" key="1">
    <citation type="submission" date="2022-10" db="EMBL/GenBank/DDBJ databases">
        <authorList>
            <person name="Chen Y."/>
            <person name="Dougan E. K."/>
            <person name="Chan C."/>
            <person name="Rhodes N."/>
            <person name="Thang M."/>
        </authorList>
    </citation>
    <scope>NUCLEOTIDE SEQUENCE</scope>
</reference>
<evidence type="ECO:0000256" key="5">
    <source>
        <dbReference type="ARBA" id="ARBA00022840"/>
    </source>
</evidence>
<dbReference type="EMBL" id="CAMXCT030000200">
    <property type="protein sequence ID" value="CAL4762689.1"/>
    <property type="molecule type" value="Genomic_DNA"/>
</dbReference>
<dbReference type="SMART" id="SM00220">
    <property type="entry name" value="S_TKc"/>
    <property type="match status" value="1"/>
</dbReference>
<dbReference type="Pfam" id="PF00069">
    <property type="entry name" value="Pkinase"/>
    <property type="match status" value="1"/>
</dbReference>
<dbReference type="PROSITE" id="PS00108">
    <property type="entry name" value="PROTEIN_KINASE_ST"/>
    <property type="match status" value="1"/>
</dbReference>
<keyword evidence="5" id="KW-0067">ATP-binding</keyword>
<name>A0A9P1BL61_9DINO</name>
<dbReference type="Proteomes" id="UP001152797">
    <property type="component" value="Unassembled WGS sequence"/>
</dbReference>
<dbReference type="Gene3D" id="3.30.200.20">
    <property type="entry name" value="Phosphorylase Kinase, domain 1"/>
    <property type="match status" value="1"/>
</dbReference>
<dbReference type="EMBL" id="CAMXCT010000200">
    <property type="protein sequence ID" value="CAI3975377.1"/>
    <property type="molecule type" value="Genomic_DNA"/>
</dbReference>
<keyword evidence="1" id="KW-0723">Serine/threonine-protein kinase</keyword>
<evidence type="ECO:0000313" key="9">
    <source>
        <dbReference type="Proteomes" id="UP001152797"/>
    </source>
</evidence>
<organism evidence="7">
    <name type="scientific">Cladocopium goreaui</name>
    <dbReference type="NCBI Taxonomy" id="2562237"/>
    <lineage>
        <taxon>Eukaryota</taxon>
        <taxon>Sar</taxon>
        <taxon>Alveolata</taxon>
        <taxon>Dinophyceae</taxon>
        <taxon>Suessiales</taxon>
        <taxon>Symbiodiniaceae</taxon>
        <taxon>Cladocopium</taxon>
    </lineage>
</organism>
<dbReference type="GO" id="GO:0005524">
    <property type="term" value="F:ATP binding"/>
    <property type="evidence" value="ECO:0007669"/>
    <property type="project" value="UniProtKB-KW"/>
</dbReference>
<dbReference type="Gene3D" id="1.10.510.10">
    <property type="entry name" value="Transferase(Phosphotransferase) domain 1"/>
    <property type="match status" value="1"/>
</dbReference>
<keyword evidence="3" id="KW-0547">Nucleotide-binding</keyword>
<dbReference type="InterPro" id="IPR051175">
    <property type="entry name" value="CLK_kinases"/>
</dbReference>
<gene>
    <name evidence="7" type="ORF">C1SCF055_LOCUS3709</name>
</gene>
<keyword evidence="2" id="KW-0808">Transferase</keyword>
<proteinExistence type="predicted"/>
<dbReference type="PANTHER" id="PTHR45646:SF11">
    <property type="entry name" value="SERINE_THREONINE-PROTEIN KINASE DOA"/>
    <property type="match status" value="1"/>
</dbReference>
<protein>
    <submittedName>
        <fullName evidence="8">Serine/threonine-protein kinase AFC3</fullName>
    </submittedName>
</protein>
<evidence type="ECO:0000313" key="7">
    <source>
        <dbReference type="EMBL" id="CAI3975377.1"/>
    </source>
</evidence>
<dbReference type="InterPro" id="IPR011009">
    <property type="entry name" value="Kinase-like_dom_sf"/>
</dbReference>
<evidence type="ECO:0000259" key="6">
    <source>
        <dbReference type="PROSITE" id="PS50011"/>
    </source>
</evidence>
<dbReference type="EMBL" id="CAMXCT020000200">
    <property type="protein sequence ID" value="CAL1128752.1"/>
    <property type="molecule type" value="Genomic_DNA"/>
</dbReference>
<comment type="caution">
    <text evidence="7">The sequence shown here is derived from an EMBL/GenBank/DDBJ whole genome shotgun (WGS) entry which is preliminary data.</text>
</comment>
<feature type="non-terminal residue" evidence="7">
    <location>
        <position position="1"/>
    </location>
</feature>
<sequence>VLLCRDSKENQEVAVKVIRDVRRYAENAKIEADILRDIKKADPHGRRTRSAIMLDTFLFNGHFCLVFEVCGCSLYDFLKENDFRGFWMEDIQQFAEQSLDALGFLHSRLQMTHTDLKPENILLAANAPPRRSDFPREDAWKEKNKSSKHHAYFRPVSADIKLIDFGNATYEDEHHSSIINTRQYRGPEVILSMGWNELSDVWSMGCILMELYTGELLFGTHENLEHLALMEKSLGDFPSKMLSQATGASRDKYLTRDRHGGWKLNWPAGAQSRSSEKHVTNQLPLGKMVPSKHAAFADFIGRLLVFDKSSRPTAKQALNHRFLKESLPE</sequence>
<dbReference type="PANTHER" id="PTHR45646">
    <property type="entry name" value="SERINE/THREONINE-PROTEIN KINASE DOA-RELATED"/>
    <property type="match status" value="1"/>
</dbReference>
<dbReference type="InterPro" id="IPR000719">
    <property type="entry name" value="Prot_kinase_dom"/>
</dbReference>
<evidence type="ECO:0000256" key="4">
    <source>
        <dbReference type="ARBA" id="ARBA00022777"/>
    </source>
</evidence>
<keyword evidence="4 8" id="KW-0418">Kinase</keyword>
<reference evidence="8 9" key="2">
    <citation type="submission" date="2024-05" db="EMBL/GenBank/DDBJ databases">
        <authorList>
            <person name="Chen Y."/>
            <person name="Shah S."/>
            <person name="Dougan E. K."/>
            <person name="Thang M."/>
            <person name="Chan C."/>
        </authorList>
    </citation>
    <scope>NUCLEOTIDE SEQUENCE [LARGE SCALE GENOMIC DNA]</scope>
</reference>
<evidence type="ECO:0000256" key="2">
    <source>
        <dbReference type="ARBA" id="ARBA00022679"/>
    </source>
</evidence>
<evidence type="ECO:0000256" key="1">
    <source>
        <dbReference type="ARBA" id="ARBA00022527"/>
    </source>
</evidence>
<dbReference type="GO" id="GO:0004674">
    <property type="term" value="F:protein serine/threonine kinase activity"/>
    <property type="evidence" value="ECO:0007669"/>
    <property type="project" value="UniProtKB-KW"/>
</dbReference>